<sequence>MRLRIQHDKKVIFFDSPDMTRAWLDNTFPDFNKPSGEAWERLKTRGGDADCGPDQLELLRTRGGDADCGPDQLELLRGFADFCPPRSRLCRATWRCFVGLTSARWCGSEQHAYICRWLL</sequence>
<keyword evidence="2" id="KW-1185">Reference proteome</keyword>
<organism evidence="1 2">
    <name type="scientific">Pleurodeles waltl</name>
    <name type="common">Iberian ribbed newt</name>
    <dbReference type="NCBI Taxonomy" id="8319"/>
    <lineage>
        <taxon>Eukaryota</taxon>
        <taxon>Metazoa</taxon>
        <taxon>Chordata</taxon>
        <taxon>Craniata</taxon>
        <taxon>Vertebrata</taxon>
        <taxon>Euteleostomi</taxon>
        <taxon>Amphibia</taxon>
        <taxon>Batrachia</taxon>
        <taxon>Caudata</taxon>
        <taxon>Salamandroidea</taxon>
        <taxon>Salamandridae</taxon>
        <taxon>Pleurodelinae</taxon>
        <taxon>Pleurodeles</taxon>
    </lineage>
</organism>
<accession>A0AAV7QEG4</accession>
<proteinExistence type="predicted"/>
<protein>
    <submittedName>
        <fullName evidence="1">Uncharacterized protein</fullName>
    </submittedName>
</protein>
<gene>
    <name evidence="1" type="ORF">NDU88_003078</name>
</gene>
<comment type="caution">
    <text evidence="1">The sequence shown here is derived from an EMBL/GenBank/DDBJ whole genome shotgun (WGS) entry which is preliminary data.</text>
</comment>
<evidence type="ECO:0000313" key="1">
    <source>
        <dbReference type="EMBL" id="KAJ1136663.1"/>
    </source>
</evidence>
<name>A0AAV7QEG4_PLEWA</name>
<evidence type="ECO:0000313" key="2">
    <source>
        <dbReference type="Proteomes" id="UP001066276"/>
    </source>
</evidence>
<dbReference type="Proteomes" id="UP001066276">
    <property type="component" value="Chromosome 6"/>
</dbReference>
<dbReference type="EMBL" id="JANPWB010000010">
    <property type="protein sequence ID" value="KAJ1136663.1"/>
    <property type="molecule type" value="Genomic_DNA"/>
</dbReference>
<dbReference type="AlphaFoldDB" id="A0AAV7QEG4"/>
<reference evidence="1" key="1">
    <citation type="journal article" date="2022" name="bioRxiv">
        <title>Sequencing and chromosome-scale assembly of the giantPleurodeles waltlgenome.</title>
        <authorList>
            <person name="Brown T."/>
            <person name="Elewa A."/>
            <person name="Iarovenko S."/>
            <person name="Subramanian E."/>
            <person name="Araus A.J."/>
            <person name="Petzold A."/>
            <person name="Susuki M."/>
            <person name="Suzuki K.-i.T."/>
            <person name="Hayashi T."/>
            <person name="Toyoda A."/>
            <person name="Oliveira C."/>
            <person name="Osipova E."/>
            <person name="Leigh N.D."/>
            <person name="Simon A."/>
            <person name="Yun M.H."/>
        </authorList>
    </citation>
    <scope>NUCLEOTIDE SEQUENCE</scope>
    <source>
        <strain evidence="1">20211129_DDA</strain>
        <tissue evidence="1">Liver</tissue>
    </source>
</reference>